<dbReference type="RefSeq" id="WP_118402215.1">
    <property type="nucleotide sequence ID" value="NZ_JADNOI010000011.1"/>
</dbReference>
<accession>A0A412IKP5</accession>
<dbReference type="Pfam" id="PF12099">
    <property type="entry name" value="DUF3575"/>
    <property type="match status" value="1"/>
</dbReference>
<gene>
    <name evidence="1" type="ORF">DWX97_07720</name>
</gene>
<reference evidence="1 2" key="1">
    <citation type="submission" date="2018-08" db="EMBL/GenBank/DDBJ databases">
        <title>A genome reference for cultivated species of the human gut microbiota.</title>
        <authorList>
            <person name="Zou Y."/>
            <person name="Xue W."/>
            <person name="Luo G."/>
        </authorList>
    </citation>
    <scope>NUCLEOTIDE SEQUENCE [LARGE SCALE GENOMIC DNA]</scope>
    <source>
        <strain evidence="1 2">AF22-3AC</strain>
    </source>
</reference>
<organism evidence="1 2">
    <name type="scientific">Bacteroides cellulosilyticus</name>
    <dbReference type="NCBI Taxonomy" id="246787"/>
    <lineage>
        <taxon>Bacteria</taxon>
        <taxon>Pseudomonadati</taxon>
        <taxon>Bacteroidota</taxon>
        <taxon>Bacteroidia</taxon>
        <taxon>Bacteroidales</taxon>
        <taxon>Bacteroidaceae</taxon>
        <taxon>Bacteroides</taxon>
    </lineage>
</organism>
<dbReference type="AlphaFoldDB" id="A0A412IKP5"/>
<evidence type="ECO:0000313" key="2">
    <source>
        <dbReference type="Proteomes" id="UP000283341"/>
    </source>
</evidence>
<proteinExistence type="predicted"/>
<name>A0A412IKP5_9BACE</name>
<comment type="caution">
    <text evidence="1">The sequence shown here is derived from an EMBL/GenBank/DDBJ whole genome shotgun (WGS) entry which is preliminary data.</text>
</comment>
<protein>
    <submittedName>
        <fullName evidence="1">DUF3575 domain-containing protein</fullName>
    </submittedName>
</protein>
<sequence>MKYTITYGSSQEVGLIGKGRFTEKKPFLITMFGRGVKHIVTCFVAIMLCLNIARAQEEDFKVMLNFKVNSYELDTAYGRNAEELKKFDHFVQTLKNDTLTRITRIELSGAASPEGSFIKNQRLAHRRILCLEKLIRSKVSINDTIICYNDSLIHWNKLKAMVDYSFPEQYKDTLQSVILSRMDQLDNMYNDSIAMNVIKRMYKGKVYQVLVNHYLPDMRNACAVFLLLHKPQPKVVEGILQPTIVEVKPQPAETDTLIHNEVDSIPQSGVVMSTVESWQPKWYIKTNAVALAFAISNVAAELDVANHWSVTLPVYYSAWNYFSHKVKFRTLAIQPEVRYWFSEESDGLFAGAHLGLAYYNFATGGDYRTQDHSRETPAWGGGLSIGYRLPLSRNSRWKMEFSVGAGVYPAKYDKFINGHNGLLAYTDRKTYVGLDQLNISIAYTFDTFRKGGKR</sequence>
<dbReference type="InterPro" id="IPR021958">
    <property type="entry name" value="DUF3575"/>
</dbReference>
<dbReference type="Proteomes" id="UP000283341">
    <property type="component" value="Unassembled WGS sequence"/>
</dbReference>
<dbReference type="EMBL" id="QRVJ01000004">
    <property type="protein sequence ID" value="RGS38233.1"/>
    <property type="molecule type" value="Genomic_DNA"/>
</dbReference>
<evidence type="ECO:0000313" key="1">
    <source>
        <dbReference type="EMBL" id="RGS38233.1"/>
    </source>
</evidence>